<proteinExistence type="predicted"/>
<dbReference type="CDD" id="cd20805">
    <property type="entry name" value="C1_DGK_rpt2"/>
    <property type="match status" value="1"/>
</dbReference>
<name>A0A9N9MWL5_9CUCU</name>
<gene>
    <name evidence="1" type="ORF">CEUTPL_LOCUS12101</name>
</gene>
<dbReference type="AlphaFoldDB" id="A0A9N9MWL5"/>
<evidence type="ECO:0000313" key="2">
    <source>
        <dbReference type="Proteomes" id="UP001152799"/>
    </source>
</evidence>
<reference evidence="1" key="1">
    <citation type="submission" date="2022-01" db="EMBL/GenBank/DDBJ databases">
        <authorList>
            <person name="King R."/>
        </authorList>
    </citation>
    <scope>NUCLEOTIDE SEQUENCE</scope>
</reference>
<accession>A0A9N9MWL5</accession>
<sequence>MSRNSTCLELANLSYAEVNRQWFLGEALAFLKSLIYSDASESREINETIEETLREEYNLDPEDAENYFEGDKEVLATWIANMKKKVKEILLDLGEFQLAVAVESEFKNIEILPNVTRIDLAAERLINDYKGKLKIIECSNRSKHLKENRAVERKRKHSGKYAEQEHDKENLSYQSLGKSFLSVEISNRLVERSPFKDLEPQTNFEQSTTCMACLNGDFGTPSHKCILCNAAVHLLPGCSVAIELKTKKKVLANDAHIVTKAPQEMKALL</sequence>
<evidence type="ECO:0000313" key="1">
    <source>
        <dbReference type="EMBL" id="CAG9771671.1"/>
    </source>
</evidence>
<keyword evidence="2" id="KW-1185">Reference proteome</keyword>
<protein>
    <submittedName>
        <fullName evidence="1">Uncharacterized protein</fullName>
    </submittedName>
</protein>
<dbReference type="EMBL" id="OU892283">
    <property type="protein sequence ID" value="CAG9771671.1"/>
    <property type="molecule type" value="Genomic_DNA"/>
</dbReference>
<organism evidence="1 2">
    <name type="scientific">Ceutorhynchus assimilis</name>
    <name type="common">cabbage seed weevil</name>
    <dbReference type="NCBI Taxonomy" id="467358"/>
    <lineage>
        <taxon>Eukaryota</taxon>
        <taxon>Metazoa</taxon>
        <taxon>Ecdysozoa</taxon>
        <taxon>Arthropoda</taxon>
        <taxon>Hexapoda</taxon>
        <taxon>Insecta</taxon>
        <taxon>Pterygota</taxon>
        <taxon>Neoptera</taxon>
        <taxon>Endopterygota</taxon>
        <taxon>Coleoptera</taxon>
        <taxon>Polyphaga</taxon>
        <taxon>Cucujiformia</taxon>
        <taxon>Curculionidae</taxon>
        <taxon>Ceutorhynchinae</taxon>
        <taxon>Ceutorhynchus</taxon>
    </lineage>
</organism>
<dbReference type="Proteomes" id="UP001152799">
    <property type="component" value="Chromosome 7"/>
</dbReference>